<name>A0AC60Q560_IXOPE</name>
<evidence type="ECO:0000313" key="2">
    <source>
        <dbReference type="Proteomes" id="UP000805193"/>
    </source>
</evidence>
<accession>A0AC60Q560</accession>
<dbReference type="EMBL" id="JABSTQ010009559">
    <property type="protein sequence ID" value="KAG0428158.1"/>
    <property type="molecule type" value="Genomic_DNA"/>
</dbReference>
<keyword evidence="2" id="KW-1185">Reference proteome</keyword>
<protein>
    <submittedName>
        <fullName evidence="1">Uncharacterized protein</fullName>
    </submittedName>
</protein>
<gene>
    <name evidence="1" type="ORF">HPB47_024832</name>
</gene>
<comment type="caution">
    <text evidence="1">The sequence shown here is derived from an EMBL/GenBank/DDBJ whole genome shotgun (WGS) entry which is preliminary data.</text>
</comment>
<proteinExistence type="predicted"/>
<evidence type="ECO:0000313" key="1">
    <source>
        <dbReference type="EMBL" id="KAG0428158.1"/>
    </source>
</evidence>
<organism evidence="1 2">
    <name type="scientific">Ixodes persulcatus</name>
    <name type="common">Taiga tick</name>
    <dbReference type="NCBI Taxonomy" id="34615"/>
    <lineage>
        <taxon>Eukaryota</taxon>
        <taxon>Metazoa</taxon>
        <taxon>Ecdysozoa</taxon>
        <taxon>Arthropoda</taxon>
        <taxon>Chelicerata</taxon>
        <taxon>Arachnida</taxon>
        <taxon>Acari</taxon>
        <taxon>Parasitiformes</taxon>
        <taxon>Ixodida</taxon>
        <taxon>Ixodoidea</taxon>
        <taxon>Ixodidae</taxon>
        <taxon>Ixodinae</taxon>
        <taxon>Ixodes</taxon>
    </lineage>
</organism>
<dbReference type="Proteomes" id="UP000805193">
    <property type="component" value="Unassembled WGS sequence"/>
</dbReference>
<sequence length="623" mass="69019">MMVTKAVGAMMESRAVVPKLGAEMSDAPRGQDSGWSGGDTGCGRDRRCEALAEHRICVERYYHCLVVGHVEQEPCRPVVETNSGLVAGQQFQISGKYVDAFYGIPYAKPPVGELRFRKPLSPDHWNGTYNATAKPTACKQLDIRFLKDVTLNYSSSTEDCLYLNVWRPSGVCGDSCDKKLPVVVFIYGGGFQWGDSGLFLYDAANFVALSDVIFVSFNHRLSMLGFLSVGTPELPGNLGFWDQHLALNWVQKNIHRFGGDPNDVTLGGHSAGAISAGLHATSPHSKGLFHRIIMQSGSPLSLILGLTYSGSARFLDIAAKLNCYNPENQWTKEVETIIHCLRNIDAGAIFKTLEKQDKVDQLFSPVFGDEFIPSDPLSQSTWKQFHVKEILAGTTTDEGSLFVDNIRYAAPELESVLKLDYRLGATFALSIMFQIPLKQAKAIVIEYFGDEGTEHDHATVIRIFSEAVGNILMNCPTDLFADLSAKQGIPTYRYVFDHRPSYSLWPKWFGPTHSDELLFTFGSLPFIADTSRHTAPLGPSGSKLLSKLKYTEEEDSFMKQIVGIWSSFIKTGKVTVPSSSNPWPKFSSSNPEFINMKPTNFSKARSTRNCGSFKPFLLKDSKE</sequence>
<reference evidence="1 2" key="1">
    <citation type="journal article" date="2020" name="Cell">
        <title>Large-Scale Comparative Analyses of Tick Genomes Elucidate Their Genetic Diversity and Vector Capacities.</title>
        <authorList>
            <consortium name="Tick Genome and Microbiome Consortium (TIGMIC)"/>
            <person name="Jia N."/>
            <person name="Wang J."/>
            <person name="Shi W."/>
            <person name="Du L."/>
            <person name="Sun Y."/>
            <person name="Zhan W."/>
            <person name="Jiang J.F."/>
            <person name="Wang Q."/>
            <person name="Zhang B."/>
            <person name="Ji P."/>
            <person name="Bell-Sakyi L."/>
            <person name="Cui X.M."/>
            <person name="Yuan T.T."/>
            <person name="Jiang B.G."/>
            <person name="Yang W.F."/>
            <person name="Lam T.T."/>
            <person name="Chang Q.C."/>
            <person name="Ding S.J."/>
            <person name="Wang X.J."/>
            <person name="Zhu J.G."/>
            <person name="Ruan X.D."/>
            <person name="Zhao L."/>
            <person name="Wei J.T."/>
            <person name="Ye R.Z."/>
            <person name="Que T.C."/>
            <person name="Du C.H."/>
            <person name="Zhou Y.H."/>
            <person name="Cheng J.X."/>
            <person name="Dai P.F."/>
            <person name="Guo W.B."/>
            <person name="Han X.H."/>
            <person name="Huang E.J."/>
            <person name="Li L.F."/>
            <person name="Wei W."/>
            <person name="Gao Y.C."/>
            <person name="Liu J.Z."/>
            <person name="Shao H.Z."/>
            <person name="Wang X."/>
            <person name="Wang C.C."/>
            <person name="Yang T.C."/>
            <person name="Huo Q.B."/>
            <person name="Li W."/>
            <person name="Chen H.Y."/>
            <person name="Chen S.E."/>
            <person name="Zhou L.G."/>
            <person name="Ni X.B."/>
            <person name="Tian J.H."/>
            <person name="Sheng Y."/>
            <person name="Liu T."/>
            <person name="Pan Y.S."/>
            <person name="Xia L.Y."/>
            <person name="Li J."/>
            <person name="Zhao F."/>
            <person name="Cao W.C."/>
        </authorList>
    </citation>
    <scope>NUCLEOTIDE SEQUENCE [LARGE SCALE GENOMIC DNA]</scope>
    <source>
        <strain evidence="1">Iper-2018</strain>
    </source>
</reference>